<evidence type="ECO:0000313" key="7">
    <source>
        <dbReference type="Proteomes" id="UP000036958"/>
    </source>
</evidence>
<dbReference type="InterPro" id="IPR039565">
    <property type="entry name" value="BamD-like"/>
</dbReference>
<evidence type="ECO:0000259" key="5">
    <source>
        <dbReference type="Pfam" id="PF13525"/>
    </source>
</evidence>
<proteinExistence type="predicted"/>
<dbReference type="AlphaFoldDB" id="A0A0L8VAD1"/>
<keyword evidence="2" id="KW-0472">Membrane</keyword>
<reference evidence="7" key="1">
    <citation type="submission" date="2015-07" db="EMBL/GenBank/DDBJ databases">
        <title>Genome sequencing of Sunxiuqinia dokdonensis strain SK.</title>
        <authorList>
            <person name="Ahn S."/>
            <person name="Kim B.-C."/>
        </authorList>
    </citation>
    <scope>NUCLEOTIDE SEQUENCE [LARGE SCALE GENOMIC DNA]</scope>
    <source>
        <strain evidence="7">SK</strain>
    </source>
</reference>
<keyword evidence="3" id="KW-0998">Cell outer membrane</keyword>
<dbReference type="STRING" id="1409788.NC99_17460"/>
<dbReference type="SUPFAM" id="SSF48452">
    <property type="entry name" value="TPR-like"/>
    <property type="match status" value="1"/>
</dbReference>
<evidence type="ECO:0000256" key="4">
    <source>
        <dbReference type="SAM" id="SignalP"/>
    </source>
</evidence>
<evidence type="ECO:0000256" key="2">
    <source>
        <dbReference type="ARBA" id="ARBA00023136"/>
    </source>
</evidence>
<dbReference type="Proteomes" id="UP000036958">
    <property type="component" value="Unassembled WGS sequence"/>
</dbReference>
<feature type="chain" id="PRO_5005591566" evidence="4">
    <location>
        <begin position="24"/>
        <end position="272"/>
    </location>
</feature>
<name>A0A0L8VAD1_9BACT</name>
<evidence type="ECO:0000313" key="6">
    <source>
        <dbReference type="EMBL" id="KOH45440.1"/>
    </source>
</evidence>
<dbReference type="Pfam" id="PF13525">
    <property type="entry name" value="YfiO"/>
    <property type="match status" value="1"/>
</dbReference>
<comment type="caution">
    <text evidence="6">The sequence shown here is derived from an EMBL/GenBank/DDBJ whole genome shotgun (WGS) entry which is preliminary data.</text>
</comment>
<gene>
    <name evidence="6" type="ORF">NC99_17460</name>
</gene>
<dbReference type="InterPro" id="IPR011990">
    <property type="entry name" value="TPR-like_helical_dom_sf"/>
</dbReference>
<feature type="signal peptide" evidence="4">
    <location>
        <begin position="1"/>
        <end position="23"/>
    </location>
</feature>
<accession>A0A0L8VAD1</accession>
<organism evidence="6 7">
    <name type="scientific">Sunxiuqinia dokdonensis</name>
    <dbReference type="NCBI Taxonomy" id="1409788"/>
    <lineage>
        <taxon>Bacteria</taxon>
        <taxon>Pseudomonadati</taxon>
        <taxon>Bacteroidota</taxon>
        <taxon>Bacteroidia</taxon>
        <taxon>Marinilabiliales</taxon>
        <taxon>Prolixibacteraceae</taxon>
        <taxon>Sunxiuqinia</taxon>
    </lineage>
</organism>
<dbReference type="PROSITE" id="PS51257">
    <property type="entry name" value="PROKAR_LIPOPROTEIN"/>
    <property type="match status" value="1"/>
</dbReference>
<sequence length="272" mass="32281">MFIKMKNTIVFALFLLLVGTACSDYNKIVKSTDYEFKYKKALEYYEAGEYVRSSQLLSELVNIYRGTSRADEVYYYYAKSHFGSRDYLMAGHWFRTLVKDFPKSKYAEESQYMIGYCHYLDSPKPRLDQQVTQKAIDALQLYMNLYPNSDRVEEANRLIIEMRDKLVYKSFLSGKLYYDLEDYKAAVVALTNSLKEFPDTKYREELMFMLLRAKYLLAIRSVEEKKEERLTDALDEYFTFVDEFPESGYRKEAEKFYAETAKLLNYNEEANL</sequence>
<dbReference type="EMBL" id="LGIA01000135">
    <property type="protein sequence ID" value="KOH45440.1"/>
    <property type="molecule type" value="Genomic_DNA"/>
</dbReference>
<keyword evidence="1 4" id="KW-0732">Signal</keyword>
<feature type="domain" description="Outer membrane lipoprotein BamD-like" evidence="5">
    <location>
        <begin position="38"/>
        <end position="226"/>
    </location>
</feature>
<dbReference type="NCBIfam" id="TIGR03302">
    <property type="entry name" value="OM_YfiO"/>
    <property type="match status" value="1"/>
</dbReference>
<protein>
    <submittedName>
        <fullName evidence="6">Membrane protein</fullName>
    </submittedName>
</protein>
<dbReference type="InterPro" id="IPR017689">
    <property type="entry name" value="BamD"/>
</dbReference>
<keyword evidence="7" id="KW-1185">Reference proteome</keyword>
<dbReference type="Gene3D" id="1.25.40.10">
    <property type="entry name" value="Tetratricopeptide repeat domain"/>
    <property type="match status" value="1"/>
</dbReference>
<evidence type="ECO:0000256" key="1">
    <source>
        <dbReference type="ARBA" id="ARBA00022729"/>
    </source>
</evidence>
<evidence type="ECO:0000256" key="3">
    <source>
        <dbReference type="ARBA" id="ARBA00023237"/>
    </source>
</evidence>